<proteinExistence type="predicted"/>
<feature type="region of interest" description="Disordered" evidence="1">
    <location>
        <begin position="217"/>
        <end position="298"/>
    </location>
</feature>
<dbReference type="Proteomes" id="UP000077154">
    <property type="component" value="Unassembled WGS sequence"/>
</dbReference>
<feature type="compositionally biased region" description="Basic and acidic residues" evidence="1">
    <location>
        <begin position="32"/>
        <end position="51"/>
    </location>
</feature>
<evidence type="ECO:0000256" key="1">
    <source>
        <dbReference type="SAM" id="MobiDB-lite"/>
    </source>
</evidence>
<protein>
    <submittedName>
        <fullName evidence="2">Uncharacterized protein</fullName>
    </submittedName>
</protein>
<accession>A0A177A8C4</accession>
<sequence>MPPLRCIPPAKAIKTERTHEENQERAYIAASRRSDRSLEARVESARRASEIHKRRTGRSLRVSEEDVINEEMYEEEEDDLPHHYRCLSALHSQSTDFSRHQLSDYLTNHIQMRSALEGALRDSYATQAAAQAAHQASQVPSFYPNVASMMNAQMGYRAQMMGDGHPPPYAMPNIMPTMPITIPQPPAYLPQHQFQNFDPQPQVTQNLHNRRQYRNQCQAESAMKLQQSATVKPPSPDTSKPSRGKSMPVEIKSESPALQSIEQPEVKVSRSFEQQSQLSKRPGPNDFNGTDSSISAGAPCDKTYMPQVNIQAADSEFNPFATATPQDDGLFDANLGFPNDPLMGMLMAGNEALNAPDSFDSSLDTSYAGTPARKLDLATKTHVGGLDSTVGGGIAPAQLESAAVKRGLDVISGVPTRLKSDATVTASTSATGTPGIAPDKWNEWIEQEEWEGGIQ</sequence>
<evidence type="ECO:0000313" key="2">
    <source>
        <dbReference type="EMBL" id="OAF57511.2"/>
    </source>
</evidence>
<gene>
    <name evidence="2" type="ORF">VC83_04558</name>
</gene>
<feature type="compositionally biased region" description="Polar residues" evidence="1">
    <location>
        <begin position="217"/>
        <end position="230"/>
    </location>
</feature>
<dbReference type="AlphaFoldDB" id="A0A177A8C4"/>
<feature type="compositionally biased region" description="Polar residues" evidence="1">
    <location>
        <begin position="192"/>
        <end position="201"/>
    </location>
</feature>
<name>A0A177A8C4_9PEZI</name>
<dbReference type="EMBL" id="KV441400">
    <property type="protein sequence ID" value="OAF57511.2"/>
    <property type="molecule type" value="Genomic_DNA"/>
</dbReference>
<dbReference type="eggNOG" id="ENOG502S5P0">
    <property type="taxonomic scope" value="Eukaryota"/>
</dbReference>
<dbReference type="RefSeq" id="XP_024322800.1">
    <property type="nucleotide sequence ID" value="XM_024468188.1"/>
</dbReference>
<feature type="compositionally biased region" description="Basic and acidic residues" evidence="1">
    <location>
        <begin position="13"/>
        <end position="24"/>
    </location>
</feature>
<organism evidence="2">
    <name type="scientific">Pseudogymnoascus destructans</name>
    <dbReference type="NCBI Taxonomy" id="655981"/>
    <lineage>
        <taxon>Eukaryota</taxon>
        <taxon>Fungi</taxon>
        <taxon>Dikarya</taxon>
        <taxon>Ascomycota</taxon>
        <taxon>Pezizomycotina</taxon>
        <taxon>Leotiomycetes</taxon>
        <taxon>Thelebolales</taxon>
        <taxon>Thelebolaceae</taxon>
        <taxon>Pseudogymnoascus</taxon>
    </lineage>
</organism>
<feature type="region of interest" description="Disordered" evidence="1">
    <location>
        <begin position="1"/>
        <end position="56"/>
    </location>
</feature>
<dbReference type="VEuPathDB" id="FungiDB:GMDG_03058"/>
<dbReference type="GeneID" id="36287629"/>
<dbReference type="OrthoDB" id="5397087at2759"/>
<reference evidence="2" key="1">
    <citation type="submission" date="2016-03" db="EMBL/GenBank/DDBJ databases">
        <title>Updated assembly of Pseudogymnoascus destructans, the fungus causing white-nose syndrome of bats.</title>
        <authorList>
            <person name="Palmer J.M."/>
            <person name="Drees K.P."/>
            <person name="Foster J.T."/>
            <person name="Lindner D.L."/>
        </authorList>
    </citation>
    <scope>NUCLEOTIDE SEQUENCE [LARGE SCALE GENOMIC DNA]</scope>
    <source>
        <strain evidence="2">20631-21</strain>
    </source>
</reference>
<feature type="region of interest" description="Disordered" evidence="1">
    <location>
        <begin position="182"/>
        <end position="201"/>
    </location>
</feature>